<evidence type="ECO:0000313" key="7">
    <source>
        <dbReference type="EMBL" id="QDT70862.1"/>
    </source>
</evidence>
<protein>
    <submittedName>
        <fullName evidence="7">Cytochrome c</fullName>
    </submittedName>
</protein>
<dbReference type="Pfam" id="PF00034">
    <property type="entry name" value="Cytochrom_C"/>
    <property type="match status" value="1"/>
</dbReference>
<keyword evidence="2 4" id="KW-0479">Metal-binding</keyword>
<dbReference type="Gene3D" id="1.10.760.10">
    <property type="entry name" value="Cytochrome c-like domain"/>
    <property type="match status" value="1"/>
</dbReference>
<dbReference type="RefSeq" id="WP_168206570.1">
    <property type="nucleotide sequence ID" value="NZ_CP036339.1"/>
</dbReference>
<keyword evidence="5" id="KW-0732">Signal</keyword>
<organism evidence="7 8">
    <name type="scientific">Lacipirellula limnantheis</name>
    <dbReference type="NCBI Taxonomy" id="2528024"/>
    <lineage>
        <taxon>Bacteria</taxon>
        <taxon>Pseudomonadati</taxon>
        <taxon>Planctomycetota</taxon>
        <taxon>Planctomycetia</taxon>
        <taxon>Pirellulales</taxon>
        <taxon>Lacipirellulaceae</taxon>
        <taxon>Lacipirellula</taxon>
    </lineage>
</organism>
<proteinExistence type="predicted"/>
<dbReference type="NCBIfam" id="TIGR02604">
    <property type="entry name" value="Piru_Ver_Nterm"/>
    <property type="match status" value="1"/>
</dbReference>
<dbReference type="EMBL" id="CP036339">
    <property type="protein sequence ID" value="QDT70862.1"/>
    <property type="molecule type" value="Genomic_DNA"/>
</dbReference>
<dbReference type="AlphaFoldDB" id="A0A517TR63"/>
<dbReference type="Pfam" id="PF13472">
    <property type="entry name" value="Lipase_GDSL_2"/>
    <property type="match status" value="1"/>
</dbReference>
<keyword evidence="1 4" id="KW-0349">Heme</keyword>
<sequence precursor="true">MRSFFSIRFIGLALLLFVAAGVTATPAQCADAEAKPQLELQPHDRIALVGNGLAERMRLYGNFEALLHTRFPEHELVVRNFGWPADEVGNQQRPNDYTAIDDPLAVFAPNVILAFFGYNESYAGPEGLPKFKEDLAAWVKRTREEFTKDGKAPRIVLVSPIAYEATGNPLMPNGKKENENLKLYADAMAEFAKAQKMPFVDLFNLTHRATSPSTESKLTTNGVHINEAGDILVANGLIAALFSVESEPEWSPEEYEKIGQQLMDLKEAIIDLQWHHQQDYRMVNGWYVYGSRSKPLDVETFPAEYAKIRKMCADRDKVVWALAQGKTPPVPDDLNPVLAIPPTAFGTKPYSEPEELRILTPDEALKQMKVPEGYKIQTFASEEDFPELAKPVQMAFDNKGRLWAACMPSYPQWKPGDPKPNDKLIIFEDTDGDGKADKSTVFADGLHVPVGFELWNGGALVVSQPKLLFLKDTDGDDKADVREVVLDGFATDDTHHAISAFEWTPDGRLVMLEGLALSGTVETAYGPLRNKDKSVSYTYDPRTQKLEKYIYPCLVNAWCFTHNDWGQPFLGDGTVADQHWATPLTGAEYDARGNNREFIHYEGGTMRPALGNGFLFSRHFPESSQGNFFYACVINMNGILQFNVKDDGAGYDGRRVEDLVTSTDRNFRPGDPQIGPDGALYFVDWHNPLIGHMQYSQRDPNRDHSHGRIYRIHAEGRPLVTPVIQAGKTVPELLEQLREYEASTKYRVQRELRDRPKDEVVAAVKTWVASIDPQDPEHDRLLVDAMWALSGQKVVDVELVKQILASPTPDARAAAAHIIADLRDYNPQAFELLVPLVDDPHPRVRLEAIRGLSFFPTPESVTAVLGTFQHPLDSELTFSLESTLGALRPVWEQARQQGHDLAADNPTAAAFLDRVAAGNDRGREVTSLVKSIVQHYDKDGHRTTLTARLNGLEGNPDEGVKVFKRACQACHRVGGEGSEFGPNLSDVGKRLRSEEILESILFPNKKLDPKYRATNVLTVDGKAYSGLVVGENEDELSLLVGQGTLQKIPQDQIDHREEVEVSSMPEHLHEGLSGIEFLDLLKFLAAQQTAPTPPAETSAAGSGGQ</sequence>
<dbReference type="Gene3D" id="3.40.50.1110">
    <property type="entry name" value="SGNH hydrolase"/>
    <property type="match status" value="1"/>
</dbReference>
<feature type="chain" id="PRO_5021714422" evidence="5">
    <location>
        <begin position="25"/>
        <end position="1105"/>
    </location>
</feature>
<dbReference type="SUPFAM" id="SSF50952">
    <property type="entry name" value="Soluble quinoprotein glucose dehydrogenase"/>
    <property type="match status" value="1"/>
</dbReference>
<dbReference type="InterPro" id="IPR013830">
    <property type="entry name" value="SGNH_hydro"/>
</dbReference>
<keyword evidence="3 4" id="KW-0408">Iron</keyword>
<dbReference type="SUPFAM" id="SSF48371">
    <property type="entry name" value="ARM repeat"/>
    <property type="match status" value="1"/>
</dbReference>
<dbReference type="SUPFAM" id="SSF46626">
    <property type="entry name" value="Cytochrome c"/>
    <property type="match status" value="1"/>
</dbReference>
<dbReference type="InterPro" id="IPR016024">
    <property type="entry name" value="ARM-type_fold"/>
</dbReference>
<dbReference type="InterPro" id="IPR036909">
    <property type="entry name" value="Cyt_c-like_dom_sf"/>
</dbReference>
<dbReference type="InterPro" id="IPR009056">
    <property type="entry name" value="Cyt_c-like_dom"/>
</dbReference>
<dbReference type="PROSITE" id="PS51007">
    <property type="entry name" value="CYTC"/>
    <property type="match status" value="1"/>
</dbReference>
<dbReference type="PANTHER" id="PTHR33546:SF1">
    <property type="entry name" value="LARGE, MULTIFUNCTIONAL SECRETED PROTEIN"/>
    <property type="match status" value="1"/>
</dbReference>
<dbReference type="InterPro" id="IPR013427">
    <property type="entry name" value="Haem-bd_dom_put"/>
</dbReference>
<dbReference type="Proteomes" id="UP000317909">
    <property type="component" value="Chromosome"/>
</dbReference>
<dbReference type="InterPro" id="IPR013428">
    <property type="entry name" value="Membrane-bound_put_N"/>
</dbReference>
<dbReference type="InterPro" id="IPR011989">
    <property type="entry name" value="ARM-like"/>
</dbReference>
<reference evidence="7 8" key="1">
    <citation type="submission" date="2019-02" db="EMBL/GenBank/DDBJ databases">
        <title>Deep-cultivation of Planctomycetes and their phenomic and genomic characterization uncovers novel biology.</title>
        <authorList>
            <person name="Wiegand S."/>
            <person name="Jogler M."/>
            <person name="Boedeker C."/>
            <person name="Pinto D."/>
            <person name="Vollmers J."/>
            <person name="Rivas-Marin E."/>
            <person name="Kohn T."/>
            <person name="Peeters S.H."/>
            <person name="Heuer A."/>
            <person name="Rast P."/>
            <person name="Oberbeckmann S."/>
            <person name="Bunk B."/>
            <person name="Jeske O."/>
            <person name="Meyerdierks A."/>
            <person name="Storesund J.E."/>
            <person name="Kallscheuer N."/>
            <person name="Luecker S."/>
            <person name="Lage O.M."/>
            <person name="Pohl T."/>
            <person name="Merkel B.J."/>
            <person name="Hornburger P."/>
            <person name="Mueller R.-W."/>
            <person name="Bruemmer F."/>
            <person name="Labrenz M."/>
            <person name="Spormann A.M."/>
            <person name="Op den Camp H."/>
            <person name="Overmann J."/>
            <person name="Amann R."/>
            <person name="Jetten M.S.M."/>
            <person name="Mascher T."/>
            <person name="Medema M.H."/>
            <person name="Devos D.P."/>
            <person name="Kaster A.-K."/>
            <person name="Ovreas L."/>
            <person name="Rohde M."/>
            <person name="Galperin M.Y."/>
            <person name="Jogler C."/>
        </authorList>
    </citation>
    <scope>NUCLEOTIDE SEQUENCE [LARGE SCALE GENOMIC DNA]</scope>
    <source>
        <strain evidence="7 8">I41</strain>
    </source>
</reference>
<dbReference type="Gene3D" id="2.120.10.30">
    <property type="entry name" value="TolB, C-terminal domain"/>
    <property type="match status" value="1"/>
</dbReference>
<dbReference type="Gene3D" id="1.25.10.10">
    <property type="entry name" value="Leucine-rich Repeat Variant"/>
    <property type="match status" value="1"/>
</dbReference>
<dbReference type="SUPFAM" id="SSF52266">
    <property type="entry name" value="SGNH hydrolase"/>
    <property type="match status" value="1"/>
</dbReference>
<gene>
    <name evidence="7" type="ORF">I41_00150</name>
</gene>
<dbReference type="GO" id="GO:0009055">
    <property type="term" value="F:electron transfer activity"/>
    <property type="evidence" value="ECO:0007669"/>
    <property type="project" value="InterPro"/>
</dbReference>
<dbReference type="InterPro" id="IPR036514">
    <property type="entry name" value="SGNH_hydro_sf"/>
</dbReference>
<dbReference type="GO" id="GO:0020037">
    <property type="term" value="F:heme binding"/>
    <property type="evidence" value="ECO:0007669"/>
    <property type="project" value="InterPro"/>
</dbReference>
<evidence type="ECO:0000256" key="1">
    <source>
        <dbReference type="ARBA" id="ARBA00022617"/>
    </source>
</evidence>
<evidence type="ECO:0000313" key="8">
    <source>
        <dbReference type="Proteomes" id="UP000317909"/>
    </source>
</evidence>
<dbReference type="InterPro" id="IPR055557">
    <property type="entry name" value="DUF7133"/>
</dbReference>
<keyword evidence="8" id="KW-1185">Reference proteome</keyword>
<dbReference type="InterPro" id="IPR011041">
    <property type="entry name" value="Quinoprot_gluc/sorb_DH_b-prop"/>
</dbReference>
<accession>A0A517TR63</accession>
<dbReference type="CDD" id="cd01834">
    <property type="entry name" value="SGNH_hydrolase_like_2"/>
    <property type="match status" value="1"/>
</dbReference>
<dbReference type="Pfam" id="PF13646">
    <property type="entry name" value="HEAT_2"/>
    <property type="match status" value="1"/>
</dbReference>
<evidence type="ECO:0000256" key="2">
    <source>
        <dbReference type="ARBA" id="ARBA00022723"/>
    </source>
</evidence>
<dbReference type="GO" id="GO:0016788">
    <property type="term" value="F:hydrolase activity, acting on ester bonds"/>
    <property type="evidence" value="ECO:0007669"/>
    <property type="project" value="UniProtKB-ARBA"/>
</dbReference>
<feature type="domain" description="Cytochrome c" evidence="6">
    <location>
        <begin position="954"/>
        <end position="1088"/>
    </location>
</feature>
<evidence type="ECO:0000259" key="6">
    <source>
        <dbReference type="PROSITE" id="PS51007"/>
    </source>
</evidence>
<evidence type="ECO:0000256" key="3">
    <source>
        <dbReference type="ARBA" id="ARBA00023004"/>
    </source>
</evidence>
<dbReference type="KEGG" id="llh:I41_00150"/>
<feature type="signal peptide" evidence="5">
    <location>
        <begin position="1"/>
        <end position="24"/>
    </location>
</feature>
<dbReference type="NCBIfam" id="TIGR02603">
    <property type="entry name" value="CxxCH_TIGR02603"/>
    <property type="match status" value="1"/>
</dbReference>
<name>A0A517TR63_9BACT</name>
<dbReference type="GO" id="GO:0046872">
    <property type="term" value="F:metal ion binding"/>
    <property type="evidence" value="ECO:0007669"/>
    <property type="project" value="UniProtKB-KW"/>
</dbReference>
<dbReference type="PANTHER" id="PTHR33546">
    <property type="entry name" value="LARGE, MULTIFUNCTIONAL SECRETED PROTEIN-RELATED"/>
    <property type="match status" value="1"/>
</dbReference>
<evidence type="ECO:0000256" key="5">
    <source>
        <dbReference type="SAM" id="SignalP"/>
    </source>
</evidence>
<dbReference type="InterPro" id="IPR011042">
    <property type="entry name" value="6-blade_b-propeller_TolB-like"/>
</dbReference>
<evidence type="ECO:0000256" key="4">
    <source>
        <dbReference type="PROSITE-ProRule" id="PRU00433"/>
    </source>
</evidence>
<dbReference type="Pfam" id="PF23500">
    <property type="entry name" value="DUF7133"/>
    <property type="match status" value="2"/>
</dbReference>